<proteinExistence type="predicted"/>
<gene>
    <name evidence="2" type="primary">LIP_2</name>
    <name evidence="2" type="ORF">LOC62_01G001341</name>
</gene>
<organism evidence="2 3">
    <name type="scientific">Vanrija pseudolonga</name>
    <dbReference type="NCBI Taxonomy" id="143232"/>
    <lineage>
        <taxon>Eukaryota</taxon>
        <taxon>Fungi</taxon>
        <taxon>Dikarya</taxon>
        <taxon>Basidiomycota</taxon>
        <taxon>Agaricomycotina</taxon>
        <taxon>Tremellomycetes</taxon>
        <taxon>Trichosporonales</taxon>
        <taxon>Trichosporonaceae</taxon>
        <taxon>Vanrija</taxon>
    </lineage>
</organism>
<protein>
    <submittedName>
        <fullName evidence="2">Uncharacterized protein</fullName>
    </submittedName>
</protein>
<dbReference type="RefSeq" id="XP_062623811.1">
    <property type="nucleotide sequence ID" value="XM_062767824.1"/>
</dbReference>
<dbReference type="EMBL" id="CP086714">
    <property type="protein sequence ID" value="WOO77779.1"/>
    <property type="molecule type" value="Genomic_DNA"/>
</dbReference>
<feature type="compositionally biased region" description="Low complexity" evidence="1">
    <location>
        <begin position="32"/>
        <end position="56"/>
    </location>
</feature>
<evidence type="ECO:0000313" key="3">
    <source>
        <dbReference type="Proteomes" id="UP000827549"/>
    </source>
</evidence>
<dbReference type="GeneID" id="87804597"/>
<reference evidence="2" key="1">
    <citation type="submission" date="2023-10" db="EMBL/GenBank/DDBJ databases">
        <authorList>
            <person name="Noh H."/>
        </authorList>
    </citation>
    <scope>NUCLEOTIDE SEQUENCE</scope>
    <source>
        <strain evidence="2">DUCC4014</strain>
    </source>
</reference>
<evidence type="ECO:0000256" key="1">
    <source>
        <dbReference type="SAM" id="MobiDB-lite"/>
    </source>
</evidence>
<dbReference type="Proteomes" id="UP000827549">
    <property type="component" value="Chromosome 1"/>
</dbReference>
<evidence type="ECO:0000313" key="2">
    <source>
        <dbReference type="EMBL" id="WOO77779.1"/>
    </source>
</evidence>
<accession>A0AAF0Y3Z7</accession>
<dbReference type="AlphaFoldDB" id="A0AAF0Y3Z7"/>
<keyword evidence="3" id="KW-1185">Reference proteome</keyword>
<sequence>MTYSTRSTLVFAAGGQAITGFLPSARRRLSSSTNVTTSTVFSTFPRSSQQRAPRSSEPATPRRIFVGRGLAPTAARSRISPRNAETHLLTAPIPMLALILPTTAGLLTPSLDGQARPSLHLAVARLLNAQAAR</sequence>
<name>A0AAF0Y3Z7_9TREE</name>
<feature type="region of interest" description="Disordered" evidence="1">
    <location>
        <begin position="32"/>
        <end position="61"/>
    </location>
</feature>